<dbReference type="PANTHER" id="PTHR45885:SF1">
    <property type="entry name" value="CELL DIVISION CYCLE 5-LIKE PROTEIN"/>
    <property type="match status" value="1"/>
</dbReference>
<dbReference type="GeneID" id="106159376"/>
<dbReference type="Pfam" id="PF11831">
    <property type="entry name" value="Myb_Cef"/>
    <property type="match status" value="1"/>
</dbReference>
<accession>A0A1S3HYK2</accession>
<evidence type="ECO:0000256" key="3">
    <source>
        <dbReference type="SAM" id="Coils"/>
    </source>
</evidence>
<sequence length="392" mass="45371">MPYKVGATPRQGMTPGKGQTPLTTPSRDNLRINPDMDFDEQQEYGNFAQQNQKDLLKRGLSSLPAPRNDYEIVLPENELQQNDQHMNEMEGFIHDQADLDAMRHAEMEAKRQQELLKRSQAVQRELPRPADVNANIMRPPPGPSDPPLTELQKAEELIKKEMLTMLHHDAVYSPTDTQLGIIPGSKKAVPSQKTVVNQAHHLAYLEQNPYTEVDDRDLEQARELLRREMEVVKRGMGHGDLSLEAYTQVWEECYSQVLYLPSQNRYTRANLASKKDRIESQEKRLEVNRGHMTREAKHAAKIEKKLKILLGGYQSRAQALMKQLHDLTEQVEQTFIEKQTFSHLRQHEVGAIPKRLESLTEDVNRQTERERELQKRYDKLQRKKDMLALGVY</sequence>
<keyword evidence="1" id="KW-0238">DNA-binding</keyword>
<keyword evidence="3" id="KW-0175">Coiled coil</keyword>
<evidence type="ECO:0000256" key="1">
    <source>
        <dbReference type="ARBA" id="ARBA00023125"/>
    </source>
</evidence>
<dbReference type="AlphaFoldDB" id="A0A1S3HYK2"/>
<dbReference type="InterPro" id="IPR047242">
    <property type="entry name" value="CDC5L/Cef1"/>
</dbReference>
<keyword evidence="6" id="KW-1185">Reference proteome</keyword>
<feature type="domain" description="Pre-mRNA splicing factor component Cdc5p/Cef1 C-terminal" evidence="5">
    <location>
        <begin position="7"/>
        <end position="244"/>
    </location>
</feature>
<evidence type="ECO:0000259" key="5">
    <source>
        <dbReference type="Pfam" id="PF11831"/>
    </source>
</evidence>
<dbReference type="GO" id="GO:0005681">
    <property type="term" value="C:spliceosomal complex"/>
    <property type="evidence" value="ECO:0007669"/>
    <property type="project" value="TreeGrafter"/>
</dbReference>
<evidence type="ECO:0000313" key="6">
    <source>
        <dbReference type="Proteomes" id="UP000085678"/>
    </source>
</evidence>
<protein>
    <submittedName>
        <fullName evidence="7">Cell division cycle 5-like protein</fullName>
    </submittedName>
</protein>
<dbReference type="PANTHER" id="PTHR45885">
    <property type="entry name" value="CELL DIVISION CYCLE 5-LIKE PROTEIN"/>
    <property type="match status" value="1"/>
</dbReference>
<dbReference type="InParanoid" id="A0A1S3HYK2"/>
<feature type="region of interest" description="Disordered" evidence="4">
    <location>
        <begin position="1"/>
        <end position="29"/>
    </location>
</feature>
<evidence type="ECO:0000313" key="7">
    <source>
        <dbReference type="RefSeq" id="XP_013391100.1"/>
    </source>
</evidence>
<reference evidence="7" key="1">
    <citation type="submission" date="2025-08" db="UniProtKB">
        <authorList>
            <consortium name="RefSeq"/>
        </authorList>
    </citation>
    <scope>IDENTIFICATION</scope>
    <source>
        <tissue evidence="7">Gonads</tissue>
    </source>
</reference>
<dbReference type="GO" id="GO:0000981">
    <property type="term" value="F:DNA-binding transcription factor activity, RNA polymerase II-specific"/>
    <property type="evidence" value="ECO:0007669"/>
    <property type="project" value="TreeGrafter"/>
</dbReference>
<dbReference type="InterPro" id="IPR021786">
    <property type="entry name" value="Cdc5p/Cef1_C"/>
</dbReference>
<proteinExistence type="predicted"/>
<name>A0A1S3HYK2_LINAN</name>
<dbReference type="STRING" id="7574.A0A1S3HYK2"/>
<feature type="coiled-coil region" evidence="3">
    <location>
        <begin position="268"/>
        <end position="383"/>
    </location>
</feature>
<dbReference type="GO" id="GO:0000398">
    <property type="term" value="P:mRNA splicing, via spliceosome"/>
    <property type="evidence" value="ECO:0007669"/>
    <property type="project" value="InterPro"/>
</dbReference>
<dbReference type="GO" id="GO:0000974">
    <property type="term" value="C:Prp19 complex"/>
    <property type="evidence" value="ECO:0007669"/>
    <property type="project" value="InterPro"/>
</dbReference>
<keyword evidence="2" id="KW-0539">Nucleus</keyword>
<organism evidence="6 7">
    <name type="scientific">Lingula anatina</name>
    <name type="common">Brachiopod</name>
    <name type="synonym">Lingula unguis</name>
    <dbReference type="NCBI Taxonomy" id="7574"/>
    <lineage>
        <taxon>Eukaryota</taxon>
        <taxon>Metazoa</taxon>
        <taxon>Spiralia</taxon>
        <taxon>Lophotrochozoa</taxon>
        <taxon>Brachiopoda</taxon>
        <taxon>Linguliformea</taxon>
        <taxon>Lingulata</taxon>
        <taxon>Lingulida</taxon>
        <taxon>Linguloidea</taxon>
        <taxon>Lingulidae</taxon>
        <taxon>Lingula</taxon>
    </lineage>
</organism>
<dbReference type="OrthoDB" id="1410009at2759"/>
<dbReference type="GO" id="GO:0000977">
    <property type="term" value="F:RNA polymerase II transcription regulatory region sequence-specific DNA binding"/>
    <property type="evidence" value="ECO:0007669"/>
    <property type="project" value="TreeGrafter"/>
</dbReference>
<dbReference type="KEGG" id="lak:106159376"/>
<evidence type="ECO:0000256" key="4">
    <source>
        <dbReference type="SAM" id="MobiDB-lite"/>
    </source>
</evidence>
<dbReference type="RefSeq" id="XP_013391100.1">
    <property type="nucleotide sequence ID" value="XM_013535646.1"/>
</dbReference>
<evidence type="ECO:0000256" key="2">
    <source>
        <dbReference type="ARBA" id="ARBA00023242"/>
    </source>
</evidence>
<dbReference type="Proteomes" id="UP000085678">
    <property type="component" value="Unplaced"/>
</dbReference>
<gene>
    <name evidence="7" type="primary">LOC106159376</name>
</gene>